<organism evidence="1 2">
    <name type="scientific">Actinospica durhamensis</name>
    <dbReference type="NCBI Taxonomy" id="1508375"/>
    <lineage>
        <taxon>Bacteria</taxon>
        <taxon>Bacillati</taxon>
        <taxon>Actinomycetota</taxon>
        <taxon>Actinomycetes</taxon>
        <taxon>Catenulisporales</taxon>
        <taxon>Actinospicaceae</taxon>
        <taxon>Actinospica</taxon>
    </lineage>
</organism>
<comment type="caution">
    <text evidence="1">The sequence shown here is derived from an EMBL/GenBank/DDBJ whole genome shotgun (WGS) entry which is preliminary data.</text>
</comment>
<evidence type="ECO:0008006" key="3">
    <source>
        <dbReference type="Google" id="ProtNLM"/>
    </source>
</evidence>
<reference evidence="1" key="1">
    <citation type="submission" date="2021-04" db="EMBL/GenBank/DDBJ databases">
        <title>Genome based classification of Actinospica acidithermotolerans sp. nov., an actinobacterium isolated from an Indonesian hot spring.</title>
        <authorList>
            <person name="Kusuma A.B."/>
            <person name="Putra K.E."/>
            <person name="Nafisah S."/>
            <person name="Loh J."/>
            <person name="Nouioui I."/>
            <person name="Goodfellow M."/>
        </authorList>
    </citation>
    <scope>NUCLEOTIDE SEQUENCE</scope>
    <source>
        <strain evidence="1">CSCA 57</strain>
    </source>
</reference>
<dbReference type="NCBIfam" id="TIGR03941">
    <property type="entry name" value="tRNA_deam_assoc"/>
    <property type="match status" value="1"/>
</dbReference>
<evidence type="ECO:0000313" key="1">
    <source>
        <dbReference type="EMBL" id="MBR7839116.1"/>
    </source>
</evidence>
<gene>
    <name evidence="1" type="ORF">KDL01_37970</name>
</gene>
<dbReference type="EMBL" id="JAGSOG010000380">
    <property type="protein sequence ID" value="MBR7839116.1"/>
    <property type="molecule type" value="Genomic_DNA"/>
</dbReference>
<keyword evidence="2" id="KW-1185">Reference proteome</keyword>
<evidence type="ECO:0000313" key="2">
    <source>
        <dbReference type="Proteomes" id="UP000675781"/>
    </source>
</evidence>
<sequence length="200" mass="21063">MAYFAALLARYADEWQAHDVDLDEFDDGMGLVEFIREAAEDEEPDTAVLLLEQEDVWFAVVRLDLDEDPRVFAADLAAVRRSGYADLLTADALAPLGPDGTPLEPVAHVAPVAEVDDPGVDVGVDAEDEVEGLDEVAVDEEEYTGPSTPSGPAGDANLLADYGLSAKDLIGLCGGRLVPADALAEIAGVLGAAEELEAVR</sequence>
<proteinExistence type="predicted"/>
<name>A0A941EXN0_9ACTN</name>
<dbReference type="Proteomes" id="UP000675781">
    <property type="component" value="Unassembled WGS sequence"/>
</dbReference>
<protein>
    <recommendedName>
        <fullName evidence="3">tRNA adenosine deaminase-associated protein</fullName>
    </recommendedName>
</protein>
<dbReference type="AlphaFoldDB" id="A0A941EXN0"/>
<dbReference type="InterPro" id="IPR023869">
    <property type="entry name" value="tRNA_Adeno_NH3ase_assoc_put"/>
</dbReference>
<accession>A0A941EXN0</accession>